<proteinExistence type="predicted"/>
<protein>
    <recommendedName>
        <fullName evidence="1">Reverse transcriptase zinc-binding domain-containing protein</fullName>
    </recommendedName>
</protein>
<dbReference type="InterPro" id="IPR026960">
    <property type="entry name" value="RVT-Znf"/>
</dbReference>
<name>A0AAU9PTR7_9ASTR</name>
<evidence type="ECO:0000259" key="1">
    <source>
        <dbReference type="Pfam" id="PF13966"/>
    </source>
</evidence>
<keyword evidence="3" id="KW-1185">Reference proteome</keyword>
<gene>
    <name evidence="2" type="ORF">LVIROSA_LOCUS38616</name>
</gene>
<dbReference type="Proteomes" id="UP001157418">
    <property type="component" value="Unassembled WGS sequence"/>
</dbReference>
<dbReference type="AlphaFoldDB" id="A0AAU9PTR7"/>
<feature type="domain" description="Reverse transcriptase zinc-binding" evidence="1">
    <location>
        <begin position="45"/>
        <end position="128"/>
    </location>
</feature>
<accession>A0AAU9PTR7</accession>
<evidence type="ECO:0000313" key="2">
    <source>
        <dbReference type="EMBL" id="CAH1453372.1"/>
    </source>
</evidence>
<reference evidence="2 3" key="1">
    <citation type="submission" date="2022-01" db="EMBL/GenBank/DDBJ databases">
        <authorList>
            <person name="Xiong W."/>
            <person name="Schranz E."/>
        </authorList>
    </citation>
    <scope>NUCLEOTIDE SEQUENCE [LARGE SCALE GENOMIC DNA]</scope>
</reference>
<evidence type="ECO:0000313" key="3">
    <source>
        <dbReference type="Proteomes" id="UP001157418"/>
    </source>
</evidence>
<organism evidence="2 3">
    <name type="scientific">Lactuca virosa</name>
    <dbReference type="NCBI Taxonomy" id="75947"/>
    <lineage>
        <taxon>Eukaryota</taxon>
        <taxon>Viridiplantae</taxon>
        <taxon>Streptophyta</taxon>
        <taxon>Embryophyta</taxon>
        <taxon>Tracheophyta</taxon>
        <taxon>Spermatophyta</taxon>
        <taxon>Magnoliopsida</taxon>
        <taxon>eudicotyledons</taxon>
        <taxon>Gunneridae</taxon>
        <taxon>Pentapetalae</taxon>
        <taxon>asterids</taxon>
        <taxon>campanulids</taxon>
        <taxon>Asterales</taxon>
        <taxon>Asteraceae</taxon>
        <taxon>Cichorioideae</taxon>
        <taxon>Cichorieae</taxon>
        <taxon>Lactucinae</taxon>
        <taxon>Lactuca</taxon>
    </lineage>
</organism>
<comment type="caution">
    <text evidence="2">The sequence shown here is derived from an EMBL/GenBank/DDBJ whole genome shotgun (WGS) entry which is preliminary data.</text>
</comment>
<dbReference type="Pfam" id="PF13966">
    <property type="entry name" value="zf-RVT"/>
    <property type="match status" value="1"/>
</dbReference>
<sequence>MGAVWSSIDKAKNGFWRLNIDVKEIMNTIDGGLTWSSDFVVDGNFSVAKLRSRLDRASHPVSDGEFWWLNSVPKKVVSFIWRAKQGRIPSAEELAKRNIPVPSPMCGLFADIEESANHILTACSLAKDTINMVLSWCGIST</sequence>
<dbReference type="EMBL" id="CAKMRJ010005745">
    <property type="protein sequence ID" value="CAH1453372.1"/>
    <property type="molecule type" value="Genomic_DNA"/>
</dbReference>